<reference evidence="3" key="2">
    <citation type="journal article" date="2021" name="PeerJ">
        <title>Extensive microbial diversity within the chicken gut microbiome revealed by metagenomics and culture.</title>
        <authorList>
            <person name="Gilroy R."/>
            <person name="Ravi A."/>
            <person name="Getino M."/>
            <person name="Pursley I."/>
            <person name="Horton D.L."/>
            <person name="Alikhan N.F."/>
            <person name="Baker D."/>
            <person name="Gharbi K."/>
            <person name="Hall N."/>
            <person name="Watson M."/>
            <person name="Adriaenssens E.M."/>
            <person name="Foster-Nyarko E."/>
            <person name="Jarju S."/>
            <person name="Secka A."/>
            <person name="Antonio M."/>
            <person name="Oren A."/>
            <person name="Chaudhuri R.R."/>
            <person name="La Ragione R."/>
            <person name="Hildebrand F."/>
            <person name="Pallen M.J."/>
        </authorList>
    </citation>
    <scope>NUCLEOTIDE SEQUENCE</scope>
    <source>
        <strain evidence="3">CHK180-2868</strain>
    </source>
</reference>
<comment type="caution">
    <text evidence="3">The sequence shown here is derived from an EMBL/GenBank/DDBJ whole genome shotgun (WGS) entry which is preliminary data.</text>
</comment>
<evidence type="ECO:0000313" key="4">
    <source>
        <dbReference type="Proteomes" id="UP000824250"/>
    </source>
</evidence>
<dbReference type="Proteomes" id="UP000824250">
    <property type="component" value="Unassembled WGS sequence"/>
</dbReference>
<feature type="domain" description="Ferrous iron transporter FeoA-like" evidence="2">
    <location>
        <begin position="9"/>
        <end position="80"/>
    </location>
</feature>
<dbReference type="Pfam" id="PF04023">
    <property type="entry name" value="FeoA"/>
    <property type="match status" value="1"/>
</dbReference>
<dbReference type="AlphaFoldDB" id="A0A9D1D788"/>
<evidence type="ECO:0000259" key="2">
    <source>
        <dbReference type="SMART" id="SM00899"/>
    </source>
</evidence>
<dbReference type="InterPro" id="IPR038157">
    <property type="entry name" value="FeoA_core_dom"/>
</dbReference>
<sequence length="83" mass="8899">MIVGDEDSLRLSEGKIGNTYVVDAVGVEESIARRLESLGMNEKTPVRVLNRKKSGTMIIKVRGTRLAIGSRIAAGIDVEEAAS</sequence>
<dbReference type="SUPFAM" id="SSF50037">
    <property type="entry name" value="C-terminal domain of transcriptional repressors"/>
    <property type="match status" value="1"/>
</dbReference>
<protein>
    <submittedName>
        <fullName evidence="3">Ferrous iron transport protein A</fullName>
    </submittedName>
</protein>
<keyword evidence="1" id="KW-0408">Iron</keyword>
<gene>
    <name evidence="3" type="ORF">IAB28_10655</name>
</gene>
<dbReference type="Gene3D" id="2.30.30.90">
    <property type="match status" value="1"/>
</dbReference>
<evidence type="ECO:0000313" key="3">
    <source>
        <dbReference type="EMBL" id="HIR06404.1"/>
    </source>
</evidence>
<dbReference type="EMBL" id="DVGC01000060">
    <property type="protein sequence ID" value="HIR06404.1"/>
    <property type="molecule type" value="Genomic_DNA"/>
</dbReference>
<dbReference type="GO" id="GO:0046914">
    <property type="term" value="F:transition metal ion binding"/>
    <property type="evidence" value="ECO:0007669"/>
    <property type="project" value="InterPro"/>
</dbReference>
<name>A0A9D1D788_9FIRM</name>
<dbReference type="InterPro" id="IPR007167">
    <property type="entry name" value="Fe-transptr_FeoA-like"/>
</dbReference>
<evidence type="ECO:0000256" key="1">
    <source>
        <dbReference type="ARBA" id="ARBA00023004"/>
    </source>
</evidence>
<proteinExistence type="predicted"/>
<dbReference type="InterPro" id="IPR008988">
    <property type="entry name" value="Transcriptional_repressor_C"/>
</dbReference>
<accession>A0A9D1D788</accession>
<reference evidence="3" key="1">
    <citation type="submission" date="2020-10" db="EMBL/GenBank/DDBJ databases">
        <authorList>
            <person name="Gilroy R."/>
        </authorList>
    </citation>
    <scope>NUCLEOTIDE SEQUENCE</scope>
    <source>
        <strain evidence="3">CHK180-2868</strain>
    </source>
</reference>
<dbReference type="SMART" id="SM00899">
    <property type="entry name" value="FeoA"/>
    <property type="match status" value="1"/>
</dbReference>
<organism evidence="3 4">
    <name type="scientific">Candidatus Copromonas faecavium</name>
    <name type="common">nom. illeg.</name>
    <dbReference type="NCBI Taxonomy" id="2840740"/>
    <lineage>
        <taxon>Bacteria</taxon>
        <taxon>Bacillati</taxon>
        <taxon>Bacillota</taxon>
        <taxon>Clostridia</taxon>
        <taxon>Lachnospirales</taxon>
        <taxon>Lachnospiraceae</taxon>
        <taxon>Candidatus Copromonas (nom. illeg.)</taxon>
    </lineage>
</organism>